<evidence type="ECO:0000256" key="7">
    <source>
        <dbReference type="PROSITE-ProRule" id="PRU00175"/>
    </source>
</evidence>
<evidence type="ECO:0000259" key="9">
    <source>
        <dbReference type="PROSITE" id="PS50089"/>
    </source>
</evidence>
<dbReference type="Gramene" id="TraesCS1D02G296800.1">
    <property type="protein sequence ID" value="TraesCS1D02G296800.1.cds1"/>
    <property type="gene ID" value="TraesCS1D02G296800"/>
</dbReference>
<feature type="domain" description="RING-type" evidence="9">
    <location>
        <begin position="161"/>
        <end position="203"/>
    </location>
</feature>
<feature type="transmembrane region" description="Helical" evidence="8">
    <location>
        <begin position="7"/>
        <end position="32"/>
    </location>
</feature>
<dbReference type="Gramene" id="TraesMAC1D03G00524560.1">
    <property type="protein sequence ID" value="TraesMAC1D03G00524560.1.CDS1"/>
    <property type="gene ID" value="TraesMAC1D03G00524560"/>
</dbReference>
<dbReference type="PROSITE" id="PS50089">
    <property type="entry name" value="ZF_RING_2"/>
    <property type="match status" value="1"/>
</dbReference>
<dbReference type="Gramene" id="TraesSTA1D03G00524080.1">
    <property type="protein sequence ID" value="TraesSTA1D03G00524080.1.CDS1"/>
    <property type="gene ID" value="TraesSTA1D03G00524080"/>
</dbReference>
<dbReference type="Gramene" id="TraesCS1D03G0702800.1">
    <property type="protein sequence ID" value="TraesCS1D03G0702800.1.CDS1"/>
    <property type="gene ID" value="TraesCS1D03G0702800"/>
</dbReference>
<dbReference type="SMART" id="SM00184">
    <property type="entry name" value="RING"/>
    <property type="match status" value="1"/>
</dbReference>
<evidence type="ECO:0000256" key="2">
    <source>
        <dbReference type="ARBA" id="ARBA00012483"/>
    </source>
</evidence>
<evidence type="ECO:0000256" key="8">
    <source>
        <dbReference type="SAM" id="Phobius"/>
    </source>
</evidence>
<evidence type="ECO:0000256" key="5">
    <source>
        <dbReference type="ARBA" id="ARBA00022833"/>
    </source>
</evidence>
<keyword evidence="8" id="KW-0812">Transmembrane</keyword>
<dbReference type="GO" id="GO:0061630">
    <property type="term" value="F:ubiquitin protein ligase activity"/>
    <property type="evidence" value="ECO:0007669"/>
    <property type="project" value="UniProtKB-EC"/>
</dbReference>
<dbReference type="Gramene" id="TraesARI1D03G00531140.1">
    <property type="protein sequence ID" value="TraesARI1D03G00531140.1.CDS1"/>
    <property type="gene ID" value="TraesARI1D03G00531140"/>
</dbReference>
<dbReference type="Gramene" id="TraesCLE_scaffold_192539_01G000100.1">
    <property type="protein sequence ID" value="TraesCLE_scaffold_192539_01G000100.1"/>
    <property type="gene ID" value="TraesCLE_scaffold_192539_01G000100"/>
</dbReference>
<dbReference type="Gramene" id="TraesROB_scaffold_203229_01G000100.1">
    <property type="protein sequence ID" value="TraesROB_scaffold_203229_01G000100.1"/>
    <property type="gene ID" value="TraesROB_scaffold_203229_01G000100"/>
</dbReference>
<dbReference type="Gramene" id="TraesJAG1D03G00524820.1">
    <property type="protein sequence ID" value="TraesJAG1D03G00524820.1.CDS1"/>
    <property type="gene ID" value="TraesJAG1D03G00524820"/>
</dbReference>
<dbReference type="STRING" id="4565.A0A3B5ZXB2"/>
<evidence type="ECO:0000313" key="11">
    <source>
        <dbReference type="Proteomes" id="UP000019116"/>
    </source>
</evidence>
<keyword evidence="3" id="KW-0479">Metal-binding</keyword>
<accession>A0A3B5ZXB2</accession>
<dbReference type="SUPFAM" id="SSF57850">
    <property type="entry name" value="RING/U-box"/>
    <property type="match status" value="1"/>
</dbReference>
<sequence>MDCCSHHVFAFAFITFWIIGGSAIIVFALVSVAYTEAGGTTFEYIFLSIFLVAWISFGANFYRVDFCPLMSWSELGRRCLAKLLGPLQWCRRGVSRLLCVPCRWACGKLWRWSGGVSVDLPQFMVQSGSVLEPPPACELTADDIPACEQEAAVRPGAASECAVCLGEMENGDMVKRLPACLHMFHQHCIDVWLRGHSTCPVCRFDVFAPLPSQFA</sequence>
<comment type="similarity">
    <text evidence="6">Belongs to the RING-type zinc finger family. ATL subfamily.</text>
</comment>
<evidence type="ECO:0000313" key="10">
    <source>
        <dbReference type="EnsemblPlants" id="TraesCS1D02G296800.1.cds1"/>
    </source>
</evidence>
<protein>
    <recommendedName>
        <fullName evidence="2">RING-type E3 ubiquitin transferase</fullName>
        <ecNumber evidence="2">2.3.2.27</ecNumber>
    </recommendedName>
</protein>
<feature type="transmembrane region" description="Helical" evidence="8">
    <location>
        <begin position="44"/>
        <end position="62"/>
    </location>
</feature>
<dbReference type="SMR" id="A0A3B5ZXB2"/>
<evidence type="ECO:0000256" key="3">
    <source>
        <dbReference type="ARBA" id="ARBA00022723"/>
    </source>
</evidence>
<dbReference type="OrthoDB" id="663606at2759"/>
<dbReference type="RefSeq" id="XP_044444539.1">
    <property type="nucleotide sequence ID" value="XM_044588604.1"/>
</dbReference>
<dbReference type="OMA" id="WISFGAN"/>
<dbReference type="PANTHER" id="PTHR14155:SF625">
    <property type="entry name" value="OS02G0248240 PROTEIN"/>
    <property type="match status" value="1"/>
</dbReference>
<keyword evidence="8" id="KW-0472">Membrane</keyword>
<dbReference type="InterPro" id="IPR053238">
    <property type="entry name" value="RING-H2_zinc_finger"/>
</dbReference>
<dbReference type="Gramene" id="TraesRN1D0100746600.1">
    <property type="protein sequence ID" value="TraesRN1D0100746600.1"/>
    <property type="gene ID" value="TraesRN1D0100746600"/>
</dbReference>
<name>A0A3B5ZXB2_WHEAT</name>
<gene>
    <name evidence="10" type="primary">LOC123170873</name>
</gene>
<dbReference type="EC" id="2.3.2.27" evidence="2"/>
<dbReference type="GO" id="GO:0008270">
    <property type="term" value="F:zinc ion binding"/>
    <property type="evidence" value="ECO:0007669"/>
    <property type="project" value="UniProtKB-KW"/>
</dbReference>
<keyword evidence="11" id="KW-1185">Reference proteome</keyword>
<dbReference type="CDD" id="cd16461">
    <property type="entry name" value="RING-H2_EL5-like"/>
    <property type="match status" value="1"/>
</dbReference>
<dbReference type="InterPro" id="IPR013083">
    <property type="entry name" value="Znf_RING/FYVE/PHD"/>
</dbReference>
<dbReference type="GeneID" id="123170873"/>
<proteinExistence type="inferred from homology"/>
<dbReference type="Gramene" id="TraesPARA_EIv1.0_0296090.1">
    <property type="protein sequence ID" value="TraesPARA_EIv1.0_0296090.1.CDS1"/>
    <property type="gene ID" value="TraesPARA_EIv1.0_0296090"/>
</dbReference>
<evidence type="ECO:0000256" key="1">
    <source>
        <dbReference type="ARBA" id="ARBA00000900"/>
    </source>
</evidence>
<keyword evidence="8" id="KW-1133">Transmembrane helix</keyword>
<dbReference type="InterPro" id="IPR001841">
    <property type="entry name" value="Znf_RING"/>
</dbReference>
<keyword evidence="4 7" id="KW-0863">Zinc-finger</keyword>
<dbReference type="Gramene" id="TraesSYM1D03G00531930.1">
    <property type="protein sequence ID" value="TraesSYM1D03G00531930.1.CDS1"/>
    <property type="gene ID" value="TraesSYM1D03G00531930"/>
</dbReference>
<dbReference type="Gramene" id="TraesLDM1D03G00527760.1">
    <property type="protein sequence ID" value="TraesLDM1D03G00527760.1.CDS1"/>
    <property type="gene ID" value="TraesLDM1D03G00527760"/>
</dbReference>
<evidence type="ECO:0000256" key="4">
    <source>
        <dbReference type="ARBA" id="ARBA00022771"/>
    </source>
</evidence>
<dbReference type="Gene3D" id="3.30.40.10">
    <property type="entry name" value="Zinc/RING finger domain, C3HC4 (zinc finger)"/>
    <property type="match status" value="1"/>
</dbReference>
<dbReference type="EnsemblPlants" id="TraesCS1D02G296800.1">
    <property type="protein sequence ID" value="TraesCS1D02G296800.1.cds1"/>
    <property type="gene ID" value="TraesCS1D02G296800"/>
</dbReference>
<dbReference type="PANTHER" id="PTHR14155">
    <property type="entry name" value="RING FINGER DOMAIN-CONTAINING"/>
    <property type="match status" value="1"/>
</dbReference>
<dbReference type="Gramene" id="TraesCAD_scaffold_144830_01G000100.1">
    <property type="protein sequence ID" value="TraesCAD_scaffold_144830_01G000100.1"/>
    <property type="gene ID" value="TraesCAD_scaffold_144830_01G000100"/>
</dbReference>
<dbReference type="Gramene" id="TraesWEE_scaffold_257002_01G000100.1">
    <property type="protein sequence ID" value="TraesWEE_scaffold_257002_01G000100.1"/>
    <property type="gene ID" value="TraesWEE_scaffold_257002_01G000100"/>
</dbReference>
<evidence type="ECO:0000256" key="6">
    <source>
        <dbReference type="ARBA" id="ARBA00024209"/>
    </source>
</evidence>
<dbReference type="Proteomes" id="UP000019116">
    <property type="component" value="Chromosome 1D"/>
</dbReference>
<reference evidence="10" key="1">
    <citation type="submission" date="2018-08" db="EMBL/GenBank/DDBJ databases">
        <authorList>
            <person name="Rossello M."/>
        </authorList>
    </citation>
    <scope>NUCLEOTIDE SEQUENCE [LARGE SCALE GENOMIC DNA]</scope>
    <source>
        <strain evidence="10">cv. Chinese Spring</strain>
    </source>
</reference>
<keyword evidence="5" id="KW-0862">Zinc</keyword>
<dbReference type="Gramene" id="TraesJUL1D03G00528170.1">
    <property type="protein sequence ID" value="TraesJUL1D03G00528170.1.CDS1"/>
    <property type="gene ID" value="TraesJUL1D03G00528170"/>
</dbReference>
<dbReference type="Pfam" id="PF13639">
    <property type="entry name" value="zf-RING_2"/>
    <property type="match status" value="1"/>
</dbReference>
<dbReference type="Gramene" id="TraesNOR1D03G00533160.1">
    <property type="protein sequence ID" value="TraesNOR1D03G00533160.1.CDS1"/>
    <property type="gene ID" value="TraesNOR1D03G00533160"/>
</dbReference>
<organism evidence="10">
    <name type="scientific">Triticum aestivum</name>
    <name type="common">Wheat</name>
    <dbReference type="NCBI Taxonomy" id="4565"/>
    <lineage>
        <taxon>Eukaryota</taxon>
        <taxon>Viridiplantae</taxon>
        <taxon>Streptophyta</taxon>
        <taxon>Embryophyta</taxon>
        <taxon>Tracheophyta</taxon>
        <taxon>Spermatophyta</taxon>
        <taxon>Magnoliopsida</taxon>
        <taxon>Liliopsida</taxon>
        <taxon>Poales</taxon>
        <taxon>Poaceae</taxon>
        <taxon>BOP clade</taxon>
        <taxon>Pooideae</taxon>
        <taxon>Triticodae</taxon>
        <taxon>Triticeae</taxon>
        <taxon>Triticinae</taxon>
        <taxon>Triticum</taxon>
    </lineage>
</organism>
<dbReference type="AlphaFoldDB" id="A0A3B5ZXB2"/>
<dbReference type="Gramene" id="TraesLAC1D03G00528510.1">
    <property type="protein sequence ID" value="TraesLAC1D03G00528510.1.CDS1"/>
    <property type="gene ID" value="TraesLAC1D03G00528510"/>
</dbReference>
<reference evidence="10" key="2">
    <citation type="submission" date="2018-10" db="UniProtKB">
        <authorList>
            <consortium name="EnsemblPlants"/>
        </authorList>
    </citation>
    <scope>IDENTIFICATION</scope>
</reference>
<comment type="catalytic activity">
    <reaction evidence="1">
        <text>S-ubiquitinyl-[E2 ubiquitin-conjugating enzyme]-L-cysteine + [acceptor protein]-L-lysine = [E2 ubiquitin-conjugating enzyme]-L-cysteine + N(6)-ubiquitinyl-[acceptor protein]-L-lysine.</text>
        <dbReference type="EC" id="2.3.2.27"/>
    </reaction>
</comment>